<sequence>MVSICYRRKIALLKLLAALLFVIAGIWLIYMIPTAGFIRQILTVIAIILAFGFFGQYLFLFIYFLFKPSTEILKYDRDNIYYKDQVISFKEIEKTVNGYIPRKTLPGGVPGFRFKLKNGELFEVPTYHLFMVEEFAEYDEKLEKLVLKNN</sequence>
<dbReference type="Proteomes" id="UP000036202">
    <property type="component" value="Chromosome"/>
</dbReference>
<accession>A0A0H4KBR2</accession>
<accession>A0A1X7FVM4</accession>
<dbReference type="GeneID" id="93703363"/>
<dbReference type="RefSeq" id="WP_040060727.1">
    <property type="nucleotide sequence ID" value="NZ_CP011974.1"/>
</dbReference>
<dbReference type="PATRIC" id="fig|135735.6.peg.438"/>
<protein>
    <submittedName>
        <fullName evidence="1">Uncharacterized protein</fullName>
    </submittedName>
</protein>
<name>A0A1X7FVM4_9BACI</name>
<evidence type="ECO:0000313" key="1">
    <source>
        <dbReference type="EMBL" id="AKO91070.1"/>
    </source>
</evidence>
<evidence type="ECO:0000313" key="2">
    <source>
        <dbReference type="Proteomes" id="UP000036202"/>
    </source>
</evidence>
<dbReference type="EMBL" id="CP011974">
    <property type="protein sequence ID" value="AKO91070.1"/>
    <property type="molecule type" value="Genomic_DNA"/>
</dbReference>
<dbReference type="KEGG" id="beo:BEH_02400"/>
<keyword evidence="2" id="KW-1185">Reference proteome</keyword>
<reference evidence="1 2" key="1">
    <citation type="journal article" date="2015" name="PLoS ONE">
        <title>Genome Sequence of Bacillus endophyticus and Analysis of Its Companion Mechanism in the Ketogulonigenium vulgare-Bacillus Strain Consortium.</title>
        <authorList>
            <person name="Jia N."/>
            <person name="Du J."/>
            <person name="Ding M.Z."/>
            <person name="Gao F."/>
            <person name="Yuan Y.J."/>
        </authorList>
    </citation>
    <scope>NUCLEOTIDE SEQUENCE [LARGE SCALE GENOMIC DNA]</scope>
    <source>
        <strain evidence="1 2">Hbe603</strain>
    </source>
</reference>
<gene>
    <name evidence="1" type="ORF">BEH_02400</name>
</gene>
<proteinExistence type="predicted"/>
<organism evidence="1 2">
    <name type="scientific">Priestia filamentosa</name>
    <dbReference type="NCBI Taxonomy" id="1402861"/>
    <lineage>
        <taxon>Bacteria</taxon>
        <taxon>Bacillati</taxon>
        <taxon>Bacillota</taxon>
        <taxon>Bacilli</taxon>
        <taxon>Bacillales</taxon>
        <taxon>Bacillaceae</taxon>
        <taxon>Priestia</taxon>
    </lineage>
</organism>
<dbReference type="AlphaFoldDB" id="A0A1X7FVM4"/>
<reference evidence="2" key="2">
    <citation type="submission" date="2015-06" db="EMBL/GenBank/DDBJ databases">
        <title>Genome Sequence of Bacillus endophyticus and Analysis of its Companion Mechanism in the Ketogulonigenium vulgare-Bacillus strain Consortium.</title>
        <authorList>
            <person name="Jia N."/>
            <person name="Du J."/>
            <person name="Ding M.-Z."/>
            <person name="Gao F."/>
            <person name="Yuan Y.-J."/>
        </authorList>
    </citation>
    <scope>NUCLEOTIDE SEQUENCE [LARGE SCALE GENOMIC DNA]</scope>
    <source>
        <strain evidence="2">Hbe603</strain>
    </source>
</reference>